<keyword evidence="3" id="KW-1185">Reference proteome</keyword>
<feature type="compositionally biased region" description="Low complexity" evidence="1">
    <location>
        <begin position="94"/>
        <end position="104"/>
    </location>
</feature>
<organism evidence="2 3">
    <name type="scientific">Reticulomyxa filosa</name>
    <dbReference type="NCBI Taxonomy" id="46433"/>
    <lineage>
        <taxon>Eukaryota</taxon>
        <taxon>Sar</taxon>
        <taxon>Rhizaria</taxon>
        <taxon>Retaria</taxon>
        <taxon>Foraminifera</taxon>
        <taxon>Monothalamids</taxon>
        <taxon>Reticulomyxidae</taxon>
        <taxon>Reticulomyxa</taxon>
    </lineage>
</organism>
<dbReference type="Proteomes" id="UP000023152">
    <property type="component" value="Unassembled WGS sequence"/>
</dbReference>
<evidence type="ECO:0000256" key="1">
    <source>
        <dbReference type="SAM" id="MobiDB-lite"/>
    </source>
</evidence>
<protein>
    <submittedName>
        <fullName evidence="2">Uncharacterized protein</fullName>
    </submittedName>
</protein>
<sequence length="366" mass="41785">MTELIERICNELLLEMKDWIQTYVDRKPEDVNTYGNEQQVLNKLVKVFRNFGDFYESVWNCRLLSAVFPGISSGLRSGGELTEEEEKQGGVGGTSQSSGSGWASTNPQFRFRSNPAKDPLQLLWNVSKWIRTLLYPYYRSFYFVMEKICLYSLFTPLQLSALHASAQSEPDIRARVQWFHEHAVKLLSCVDISMRLQDSLSIVLQLIDAASQRCLVISHGALIKEFFGLFDGFLNEYISKVDQLLAKNTYFEFEKDLVVSSSKKGPAAGGDEKEHGTNASEKEERKDTTAAIGSSLAESSTQRNWIFDLSQSFELYKQVKTLQSRLIDFVQSCNDRFQQSIVHLRGEIFLKKEKCVCAKRVIKNNK</sequence>
<reference evidence="2 3" key="1">
    <citation type="journal article" date="2013" name="Curr. Biol.">
        <title>The Genome of the Foraminiferan Reticulomyxa filosa.</title>
        <authorList>
            <person name="Glockner G."/>
            <person name="Hulsmann N."/>
            <person name="Schleicher M."/>
            <person name="Noegel A.A."/>
            <person name="Eichinger L."/>
            <person name="Gallinger C."/>
            <person name="Pawlowski J."/>
            <person name="Sierra R."/>
            <person name="Euteneuer U."/>
            <person name="Pillet L."/>
            <person name="Moustafa A."/>
            <person name="Platzer M."/>
            <person name="Groth M."/>
            <person name="Szafranski K."/>
            <person name="Schliwa M."/>
        </authorList>
    </citation>
    <scope>NUCLEOTIDE SEQUENCE [LARGE SCALE GENOMIC DNA]</scope>
</reference>
<feature type="compositionally biased region" description="Basic and acidic residues" evidence="1">
    <location>
        <begin position="270"/>
        <end position="288"/>
    </location>
</feature>
<name>X6M819_RETFI</name>
<proteinExistence type="predicted"/>
<gene>
    <name evidence="2" type="ORF">RFI_27768</name>
</gene>
<dbReference type="AlphaFoldDB" id="X6M819"/>
<dbReference type="EMBL" id="ASPP01023979">
    <property type="protein sequence ID" value="ETO09607.1"/>
    <property type="molecule type" value="Genomic_DNA"/>
</dbReference>
<evidence type="ECO:0000313" key="2">
    <source>
        <dbReference type="EMBL" id="ETO09607.1"/>
    </source>
</evidence>
<accession>X6M819</accession>
<evidence type="ECO:0000313" key="3">
    <source>
        <dbReference type="Proteomes" id="UP000023152"/>
    </source>
</evidence>
<feature type="region of interest" description="Disordered" evidence="1">
    <location>
        <begin position="78"/>
        <end position="104"/>
    </location>
</feature>
<feature type="region of interest" description="Disordered" evidence="1">
    <location>
        <begin position="261"/>
        <end position="295"/>
    </location>
</feature>
<comment type="caution">
    <text evidence="2">The sequence shown here is derived from an EMBL/GenBank/DDBJ whole genome shotgun (WGS) entry which is preliminary data.</text>
</comment>